<keyword evidence="7" id="KW-1278">Translocase</keyword>
<dbReference type="Pfam" id="PF00005">
    <property type="entry name" value="ABC_tran"/>
    <property type="match status" value="1"/>
</dbReference>
<dbReference type="NCBIfam" id="TIGR04520">
    <property type="entry name" value="ECF_ATPase_1"/>
    <property type="match status" value="1"/>
</dbReference>
<dbReference type="EMBL" id="LN852944">
    <property type="protein sequence ID" value="CRY94530.1"/>
    <property type="molecule type" value="Genomic_DNA"/>
</dbReference>
<dbReference type="GO" id="GO:0005886">
    <property type="term" value="C:plasma membrane"/>
    <property type="evidence" value="ECO:0007669"/>
    <property type="project" value="UniProtKB-SubCell"/>
</dbReference>
<evidence type="ECO:0000256" key="1">
    <source>
        <dbReference type="ARBA" id="ARBA00004236"/>
    </source>
</evidence>
<comment type="similarity">
    <text evidence="2">Belongs to the ABC transporter superfamily.</text>
</comment>
<keyword evidence="3" id="KW-0813">Transport</keyword>
<evidence type="ECO:0000256" key="8">
    <source>
        <dbReference type="ARBA" id="ARBA00023136"/>
    </source>
</evidence>
<accession>A0A0H5PZB5</accession>
<dbReference type="PROSITE" id="PS50893">
    <property type="entry name" value="ABC_TRANSPORTER_2"/>
    <property type="match status" value="1"/>
</dbReference>
<dbReference type="CDD" id="cd03225">
    <property type="entry name" value="ABC_cobalt_CbiO_domain1"/>
    <property type="match status" value="1"/>
</dbReference>
<dbReference type="PANTHER" id="PTHR43553">
    <property type="entry name" value="HEAVY METAL TRANSPORTER"/>
    <property type="match status" value="1"/>
</dbReference>
<name>A0A0H5PZB5_9ZZZZ</name>
<evidence type="ECO:0000256" key="4">
    <source>
        <dbReference type="ARBA" id="ARBA00022475"/>
    </source>
</evidence>
<dbReference type="Gene3D" id="3.40.50.300">
    <property type="entry name" value="P-loop containing nucleotide triphosphate hydrolases"/>
    <property type="match status" value="1"/>
</dbReference>
<dbReference type="SUPFAM" id="SSF52540">
    <property type="entry name" value="P-loop containing nucleoside triphosphate hydrolases"/>
    <property type="match status" value="1"/>
</dbReference>
<dbReference type="InterPro" id="IPR003439">
    <property type="entry name" value="ABC_transporter-like_ATP-bd"/>
</dbReference>
<comment type="subcellular location">
    <subcellularLocation>
        <location evidence="1">Cell membrane</location>
    </subcellularLocation>
</comment>
<reference evidence="10" key="1">
    <citation type="submission" date="2015-06" db="EMBL/GenBank/DDBJ databases">
        <authorList>
            <person name="Joergensen T."/>
        </authorList>
    </citation>
    <scope>NUCLEOTIDE SEQUENCE</scope>
    <source>
        <strain evidence="10">RGRH0272</strain>
    </source>
</reference>
<evidence type="ECO:0000256" key="5">
    <source>
        <dbReference type="ARBA" id="ARBA00022741"/>
    </source>
</evidence>
<evidence type="ECO:0000256" key="7">
    <source>
        <dbReference type="ARBA" id="ARBA00022967"/>
    </source>
</evidence>
<dbReference type="GO" id="GO:0005524">
    <property type="term" value="F:ATP binding"/>
    <property type="evidence" value="ECO:0007669"/>
    <property type="project" value="UniProtKB-KW"/>
</dbReference>
<protein>
    <recommendedName>
        <fullName evidence="9">ABC transporter domain-containing protein</fullName>
    </recommendedName>
</protein>
<dbReference type="AlphaFoldDB" id="A0A0H5PZB5"/>
<dbReference type="SMART" id="SM00382">
    <property type="entry name" value="AAA"/>
    <property type="match status" value="1"/>
</dbReference>
<evidence type="ECO:0000259" key="9">
    <source>
        <dbReference type="PROSITE" id="PS50893"/>
    </source>
</evidence>
<proteinExistence type="inferred from homology"/>
<dbReference type="InterPro" id="IPR015856">
    <property type="entry name" value="ABC_transpr_CbiO/EcfA_su"/>
</dbReference>
<organism evidence="10">
    <name type="scientific">uncultured prokaryote</name>
    <dbReference type="NCBI Taxonomy" id="198431"/>
    <lineage>
        <taxon>unclassified sequences</taxon>
        <taxon>environmental samples</taxon>
    </lineage>
</organism>
<keyword evidence="8" id="KW-0472">Membrane</keyword>
<evidence type="ECO:0000256" key="6">
    <source>
        <dbReference type="ARBA" id="ARBA00022840"/>
    </source>
</evidence>
<feature type="domain" description="ABC transporter" evidence="9">
    <location>
        <begin position="8"/>
        <end position="244"/>
    </location>
</feature>
<dbReference type="GO" id="GO:0042626">
    <property type="term" value="F:ATPase-coupled transmembrane transporter activity"/>
    <property type="evidence" value="ECO:0007669"/>
    <property type="project" value="TreeGrafter"/>
</dbReference>
<dbReference type="InterPro" id="IPR030947">
    <property type="entry name" value="EcfA_1"/>
</dbReference>
<dbReference type="InterPro" id="IPR050095">
    <property type="entry name" value="ECF_ABC_transporter_ATP-bd"/>
</dbReference>
<dbReference type="PANTHER" id="PTHR43553:SF24">
    <property type="entry name" value="ENERGY-COUPLING FACTOR TRANSPORTER ATP-BINDING PROTEIN ECFA1"/>
    <property type="match status" value="1"/>
</dbReference>
<dbReference type="InterPro" id="IPR027417">
    <property type="entry name" value="P-loop_NTPase"/>
</dbReference>
<evidence type="ECO:0000256" key="2">
    <source>
        <dbReference type="ARBA" id="ARBA00005417"/>
    </source>
</evidence>
<keyword evidence="4" id="KW-1003">Cell membrane</keyword>
<evidence type="ECO:0000256" key="3">
    <source>
        <dbReference type="ARBA" id="ARBA00022448"/>
    </source>
</evidence>
<reference evidence="10" key="2">
    <citation type="submission" date="2015-07" db="EMBL/GenBank/DDBJ databases">
        <title>Plasmids, circular viruses and viroids from rat gut.</title>
        <authorList>
            <person name="Jorgensen T.J."/>
            <person name="Hansen M.A."/>
            <person name="Xu Z."/>
            <person name="Tabak M.A."/>
            <person name="Sorensen S.J."/>
            <person name="Hansen L.H."/>
        </authorList>
    </citation>
    <scope>NUCLEOTIDE SEQUENCE</scope>
    <source>
        <strain evidence="10">RGRH0272</strain>
    </source>
</reference>
<dbReference type="InterPro" id="IPR003593">
    <property type="entry name" value="AAA+_ATPase"/>
</dbReference>
<dbReference type="GO" id="GO:0016887">
    <property type="term" value="F:ATP hydrolysis activity"/>
    <property type="evidence" value="ECO:0007669"/>
    <property type="project" value="InterPro"/>
</dbReference>
<keyword evidence="5" id="KW-0547">Nucleotide-binding</keyword>
<evidence type="ECO:0000313" key="10">
    <source>
        <dbReference type="EMBL" id="CRY94530.1"/>
    </source>
</evidence>
<dbReference type="FunFam" id="3.40.50.300:FF:000224">
    <property type="entry name" value="Energy-coupling factor transporter ATP-binding protein EcfA"/>
    <property type="match status" value="1"/>
</dbReference>
<sequence length="281" mass="31185">MIEIRELVHRYPVWVSEEVKTEKTALDGISFDVPSGQFLAILGPNGCGKSTLAKHLNVLLLPDEGTVWIDGKNTADGEKLWAIREQVGMVFQDPDDQIIGTSVEEDVAFGPENRCVAPEEIRRRVTDSLRVVGLLPKRRMSPARLSGGEKQRLATAGTIVGDPGCLVLDEPTAMLDPAARREVLALVRRLNRERGITVVLITHHTDEVVDADMLMLMDRGKVVFRGTPAEAFARPELLRQVRMDVPQVTELACRLAARGVDIRTPVLRQEELVERLLPQHG</sequence>
<keyword evidence="6" id="KW-0067">ATP-binding</keyword>